<accession>A0A511DAM2</accession>
<evidence type="ECO:0000256" key="2">
    <source>
        <dbReference type="SAM" id="Phobius"/>
    </source>
</evidence>
<comment type="caution">
    <text evidence="3">The sequence shown here is derived from an EMBL/GenBank/DDBJ whole genome shotgun (WGS) entry which is preliminary data.</text>
</comment>
<keyword evidence="2" id="KW-0812">Transmembrane</keyword>
<proteinExistence type="predicted"/>
<feature type="compositionally biased region" description="Pro residues" evidence="1">
    <location>
        <begin position="15"/>
        <end position="51"/>
    </location>
</feature>
<protein>
    <submittedName>
        <fullName evidence="3">Uncharacterized protein</fullName>
    </submittedName>
</protein>
<evidence type="ECO:0000256" key="1">
    <source>
        <dbReference type="SAM" id="MobiDB-lite"/>
    </source>
</evidence>
<reference evidence="3 4" key="1">
    <citation type="submission" date="2019-07" db="EMBL/GenBank/DDBJ databases">
        <title>Whole genome shotgun sequence of Pseudonocardia sulfidoxydans NBRC 16205.</title>
        <authorList>
            <person name="Hosoyama A."/>
            <person name="Uohara A."/>
            <person name="Ohji S."/>
            <person name="Ichikawa N."/>
        </authorList>
    </citation>
    <scope>NUCLEOTIDE SEQUENCE [LARGE SCALE GENOMIC DNA]</scope>
    <source>
        <strain evidence="3 4">NBRC 16205</strain>
    </source>
</reference>
<dbReference type="EMBL" id="BJVJ01000005">
    <property type="protein sequence ID" value="GEL21852.1"/>
    <property type="molecule type" value="Genomic_DNA"/>
</dbReference>
<feature type="transmembrane region" description="Helical" evidence="2">
    <location>
        <begin position="78"/>
        <end position="98"/>
    </location>
</feature>
<gene>
    <name evidence="3" type="ORF">PSU4_08060</name>
</gene>
<sequence>MSTPGWTQGPDGRWYPPPPPGPPPGAPFGPPPGPPPGPLPGPQGGYPPPGGGYPLGPQRGGSYPPPPSPPRRSNTGKIVAVVVVVLVVLIGAGGFFAYRAVTSVAAGVTGGAGGDCPAVSKDDVDAVLGGNFDVVSMGGVGSFAAPILDSRVLPDAETCWAVQSGQGDTDLGKLARIARYSGGDAAARFQAELTKAKGTSEDRGNGITVSSSAYFAKSVAAGDEAFCTTGDGTSSAGALVRRGDLLVYVSTTAGGEGGIPQIQFDPDAGPGAAVGFATDAANCDLAVALADKVT</sequence>
<dbReference type="AlphaFoldDB" id="A0A511DAM2"/>
<keyword evidence="2" id="KW-1133">Transmembrane helix</keyword>
<dbReference type="Proteomes" id="UP000321685">
    <property type="component" value="Unassembled WGS sequence"/>
</dbReference>
<keyword evidence="4" id="KW-1185">Reference proteome</keyword>
<evidence type="ECO:0000313" key="4">
    <source>
        <dbReference type="Proteomes" id="UP000321685"/>
    </source>
</evidence>
<keyword evidence="2" id="KW-0472">Membrane</keyword>
<name>A0A511DAM2_9PSEU</name>
<feature type="region of interest" description="Disordered" evidence="1">
    <location>
        <begin position="1"/>
        <end position="73"/>
    </location>
</feature>
<evidence type="ECO:0000313" key="3">
    <source>
        <dbReference type="EMBL" id="GEL21852.1"/>
    </source>
</evidence>
<organism evidence="3 4">
    <name type="scientific">Pseudonocardia sulfidoxydans NBRC 16205</name>
    <dbReference type="NCBI Taxonomy" id="1223511"/>
    <lineage>
        <taxon>Bacteria</taxon>
        <taxon>Bacillati</taxon>
        <taxon>Actinomycetota</taxon>
        <taxon>Actinomycetes</taxon>
        <taxon>Pseudonocardiales</taxon>
        <taxon>Pseudonocardiaceae</taxon>
        <taxon>Pseudonocardia</taxon>
    </lineage>
</organism>